<dbReference type="EMBL" id="CAEZZA010000216">
    <property type="protein sequence ID" value="CAB4758976.1"/>
    <property type="molecule type" value="Genomic_DNA"/>
</dbReference>
<accession>A0A6J6UHD6</accession>
<gene>
    <name evidence="1" type="ORF">UFOPK2809_01312</name>
</gene>
<sequence>MKLGYEKEGQTFGAWPSANWSRQHQMHNVLGHVVLTGGYETLNAFNTPSAVTVVYGLGPACTDVGTGVWLC</sequence>
<name>A0A6J6UHD6_9ZZZZ</name>
<dbReference type="AlphaFoldDB" id="A0A6J6UHD6"/>
<evidence type="ECO:0000313" key="1">
    <source>
        <dbReference type="EMBL" id="CAB4758976.1"/>
    </source>
</evidence>
<organism evidence="1">
    <name type="scientific">freshwater metagenome</name>
    <dbReference type="NCBI Taxonomy" id="449393"/>
    <lineage>
        <taxon>unclassified sequences</taxon>
        <taxon>metagenomes</taxon>
        <taxon>ecological metagenomes</taxon>
    </lineage>
</organism>
<proteinExistence type="predicted"/>
<protein>
    <submittedName>
        <fullName evidence="1">Unannotated protein</fullName>
    </submittedName>
</protein>
<reference evidence="1" key="1">
    <citation type="submission" date="2020-05" db="EMBL/GenBank/DDBJ databases">
        <authorList>
            <person name="Chiriac C."/>
            <person name="Salcher M."/>
            <person name="Ghai R."/>
            <person name="Kavagutti S V."/>
        </authorList>
    </citation>
    <scope>NUCLEOTIDE SEQUENCE</scope>
</reference>